<keyword evidence="3" id="KW-0862">Zinc</keyword>
<keyword evidence="2 4" id="KW-0863">Zinc-finger</keyword>
<evidence type="ECO:0000259" key="7">
    <source>
        <dbReference type="PROSITE" id="PS50114"/>
    </source>
</evidence>
<dbReference type="Gene3D" id="3.30.50.10">
    <property type="entry name" value="Erythroid Transcription Factor GATA-1, subunit A"/>
    <property type="match status" value="1"/>
</dbReference>
<dbReference type="InterPro" id="IPR000679">
    <property type="entry name" value="Znf_GATA"/>
</dbReference>
<organism evidence="8 9">
    <name type="scientific">Naegleria lovaniensis</name>
    <name type="common">Amoeba</name>
    <dbReference type="NCBI Taxonomy" id="51637"/>
    <lineage>
        <taxon>Eukaryota</taxon>
        <taxon>Discoba</taxon>
        <taxon>Heterolobosea</taxon>
        <taxon>Tetramitia</taxon>
        <taxon>Eutetramitia</taxon>
        <taxon>Vahlkampfiidae</taxon>
        <taxon>Naegleria</taxon>
    </lineage>
</organism>
<proteinExistence type="predicted"/>
<dbReference type="AlphaFoldDB" id="A0AA88H3X3"/>
<feature type="compositionally biased region" description="Polar residues" evidence="5">
    <location>
        <begin position="150"/>
        <end position="164"/>
    </location>
</feature>
<evidence type="ECO:0000256" key="3">
    <source>
        <dbReference type="ARBA" id="ARBA00022833"/>
    </source>
</evidence>
<feature type="compositionally biased region" description="Basic and acidic residues" evidence="5">
    <location>
        <begin position="46"/>
        <end position="55"/>
    </location>
</feature>
<dbReference type="GO" id="GO:0006355">
    <property type="term" value="P:regulation of DNA-templated transcription"/>
    <property type="evidence" value="ECO:0007669"/>
    <property type="project" value="InterPro"/>
</dbReference>
<feature type="region of interest" description="Disordered" evidence="5">
    <location>
        <begin position="108"/>
        <end position="203"/>
    </location>
</feature>
<evidence type="ECO:0008006" key="10">
    <source>
        <dbReference type="Google" id="ProtNLM"/>
    </source>
</evidence>
<name>A0AA88H3X3_NAELO</name>
<reference evidence="8 9" key="1">
    <citation type="journal article" date="2018" name="BMC Genomics">
        <title>The genome of Naegleria lovaniensis, the basis for a comparative approach to unravel pathogenicity factors of the human pathogenic amoeba N. fowleri.</title>
        <authorList>
            <person name="Liechti N."/>
            <person name="Schurch N."/>
            <person name="Bruggmann R."/>
            <person name="Wittwer M."/>
        </authorList>
    </citation>
    <scope>NUCLEOTIDE SEQUENCE [LARGE SCALE GENOMIC DNA]</scope>
    <source>
        <strain evidence="8 9">ATCC 30569</strain>
    </source>
</reference>
<feature type="domain" description="PHD-type" evidence="6">
    <location>
        <begin position="455"/>
        <end position="518"/>
    </location>
</feature>
<comment type="caution">
    <text evidence="8">The sequence shown here is derived from an EMBL/GenBank/DDBJ whole genome shotgun (WGS) entry which is preliminary data.</text>
</comment>
<feature type="region of interest" description="Disordered" evidence="5">
    <location>
        <begin position="266"/>
        <end position="352"/>
    </location>
</feature>
<feature type="region of interest" description="Disordered" evidence="5">
    <location>
        <begin position="390"/>
        <end position="419"/>
    </location>
</feature>
<dbReference type="RefSeq" id="XP_044556049.1">
    <property type="nucleotide sequence ID" value="XM_044693500.1"/>
</dbReference>
<dbReference type="Proteomes" id="UP000816034">
    <property type="component" value="Unassembled WGS sequence"/>
</dbReference>
<feature type="region of interest" description="Disordered" evidence="5">
    <location>
        <begin position="625"/>
        <end position="644"/>
    </location>
</feature>
<keyword evidence="1" id="KW-0479">Metal-binding</keyword>
<dbReference type="Pfam" id="PF00320">
    <property type="entry name" value="GATA"/>
    <property type="match status" value="1"/>
</dbReference>
<dbReference type="PANTHER" id="PTHR34451:SF7">
    <property type="entry name" value="PHD FINGER FAMILY PROTEIN"/>
    <property type="match status" value="1"/>
</dbReference>
<dbReference type="GeneID" id="68096374"/>
<dbReference type="SMART" id="SM00249">
    <property type="entry name" value="PHD"/>
    <property type="match status" value="1"/>
</dbReference>
<dbReference type="InterPro" id="IPR011011">
    <property type="entry name" value="Znf_FYVE_PHD"/>
</dbReference>
<evidence type="ECO:0000256" key="1">
    <source>
        <dbReference type="ARBA" id="ARBA00022723"/>
    </source>
</evidence>
<evidence type="ECO:0000313" key="9">
    <source>
        <dbReference type="Proteomes" id="UP000816034"/>
    </source>
</evidence>
<feature type="compositionally biased region" description="Polar residues" evidence="5">
    <location>
        <begin position="28"/>
        <end position="45"/>
    </location>
</feature>
<dbReference type="InterPro" id="IPR013083">
    <property type="entry name" value="Znf_RING/FYVE/PHD"/>
</dbReference>
<dbReference type="InterPro" id="IPR013088">
    <property type="entry name" value="Znf_NHR/GATA"/>
</dbReference>
<dbReference type="SMART" id="SM00401">
    <property type="entry name" value="ZnF_GATA"/>
    <property type="match status" value="1"/>
</dbReference>
<dbReference type="EMBL" id="PYSW02000001">
    <property type="protein sequence ID" value="KAG2394155.1"/>
    <property type="molecule type" value="Genomic_DNA"/>
</dbReference>
<evidence type="ECO:0000259" key="6">
    <source>
        <dbReference type="PROSITE" id="PS50016"/>
    </source>
</evidence>
<feature type="compositionally biased region" description="Polar residues" evidence="5">
    <location>
        <begin position="571"/>
        <end position="587"/>
    </location>
</feature>
<feature type="compositionally biased region" description="Low complexity" evidence="5">
    <location>
        <begin position="520"/>
        <end position="564"/>
    </location>
</feature>
<evidence type="ECO:0000313" key="8">
    <source>
        <dbReference type="EMBL" id="KAG2394155.1"/>
    </source>
</evidence>
<feature type="region of interest" description="Disordered" evidence="5">
    <location>
        <begin position="1"/>
        <end position="61"/>
    </location>
</feature>
<feature type="domain" description="GATA-type" evidence="7">
    <location>
        <begin position="422"/>
        <end position="453"/>
    </location>
</feature>
<dbReference type="PROSITE" id="PS50016">
    <property type="entry name" value="ZF_PHD_2"/>
    <property type="match status" value="1"/>
</dbReference>
<dbReference type="CDD" id="cd00202">
    <property type="entry name" value="ZnF_GATA"/>
    <property type="match status" value="1"/>
</dbReference>
<feature type="compositionally biased region" description="Polar residues" evidence="5">
    <location>
        <begin position="288"/>
        <end position="327"/>
    </location>
</feature>
<dbReference type="InterPro" id="IPR019787">
    <property type="entry name" value="Znf_PHD-finger"/>
</dbReference>
<dbReference type="SUPFAM" id="SSF57716">
    <property type="entry name" value="Glucocorticoid receptor-like (DNA-binding domain)"/>
    <property type="match status" value="1"/>
</dbReference>
<evidence type="ECO:0000256" key="4">
    <source>
        <dbReference type="PROSITE-ProRule" id="PRU00094"/>
    </source>
</evidence>
<sequence>MNGHSMMITTPEHEPSSSTSNRNRWSSHHTSYQNGNSNTAITLSNDHAHQNDHSRPYSYPSLRVHTQNNHLDTGSVTHIQGSLDYNAMVDDEDHLVDVSNHNVNHYAPSEAFLQPPPYPGQHRDHHNPPHHQHHQEIPFNRNRSGGMLSNAPTTSFGGYQVDQNIQHRMDTSSHAASTAPVEHHHHPNSSNGTARAKQPQYQAHRKAVIMPGGSLNYPQQQQQHEEQPASLIMMQLSEEAARRNHHQGHSSYAGVPEQPYSSNFYGNRNEPMLHDDPHSHHHHHHAPTTYTPNFGSQVNNNGLPTNMNPPISVTANYSGSNNTTTSGMIPPPVPPRKPLQRRGSNHTNTTISNFDKESISFYSTAPSSTTSETLNTSMNSASITTSAMSNNNNQVKSFSNFQPKPPKKSPKVVSRQCENPKCNTTDTPLWRKGFAVEGGRRANLCNACGLHYRKGHFCKFCNEIYRDSSELVNAPEPWVTCPKCERWAHKKCLMTALPTIEKQFLVLNRVVCDECMNGTSSNTTTSATNSTVSTKNVMTSSTSSNDTPSPTVSVTSSNNNNNNNGRLGVDDSQSSSHSGQTTPVSSTLFQNTSTALTNNKSSHSGNNSPLNHVVINPTSTSTAFAANSGLGSNHSVGRPQSFQHPTTPVQVRVAQRPFTVSGASENVVSLLKRHNDTAGTFLNDPSNGTSTIKNEPLTLPSIQNLLNKTNF</sequence>
<dbReference type="SUPFAM" id="SSF57903">
    <property type="entry name" value="FYVE/PHD zinc finger"/>
    <property type="match status" value="1"/>
</dbReference>
<protein>
    <recommendedName>
        <fullName evidence="10">GATA-type domain-containing protein</fullName>
    </recommendedName>
</protein>
<dbReference type="GO" id="GO:0008270">
    <property type="term" value="F:zinc ion binding"/>
    <property type="evidence" value="ECO:0007669"/>
    <property type="project" value="UniProtKB-KW"/>
</dbReference>
<dbReference type="PROSITE" id="PS50114">
    <property type="entry name" value="GATA_ZN_FINGER_2"/>
    <property type="match status" value="1"/>
</dbReference>
<feature type="compositionally biased region" description="Basic residues" evidence="5">
    <location>
        <begin position="123"/>
        <end position="133"/>
    </location>
</feature>
<feature type="compositionally biased region" description="Polar residues" evidence="5">
    <location>
        <begin position="390"/>
        <end position="402"/>
    </location>
</feature>
<evidence type="ECO:0000256" key="2">
    <source>
        <dbReference type="ARBA" id="ARBA00022771"/>
    </source>
</evidence>
<dbReference type="PANTHER" id="PTHR34451">
    <property type="entry name" value="PHD FINGER FAMILY PROTEIN"/>
    <property type="match status" value="1"/>
</dbReference>
<evidence type="ECO:0000256" key="5">
    <source>
        <dbReference type="SAM" id="MobiDB-lite"/>
    </source>
</evidence>
<keyword evidence="9" id="KW-1185">Reference proteome</keyword>
<dbReference type="InterPro" id="IPR001965">
    <property type="entry name" value="Znf_PHD"/>
</dbReference>
<gene>
    <name evidence="8" type="ORF">C9374_003919</name>
</gene>
<feature type="region of interest" description="Disordered" evidence="5">
    <location>
        <begin position="520"/>
        <end position="587"/>
    </location>
</feature>
<accession>A0AA88H3X3</accession>
<dbReference type="Gene3D" id="3.30.40.10">
    <property type="entry name" value="Zinc/RING finger domain, C3HC4 (zinc finger)"/>
    <property type="match status" value="1"/>
</dbReference>
<dbReference type="GO" id="GO:0043565">
    <property type="term" value="F:sequence-specific DNA binding"/>
    <property type="evidence" value="ECO:0007669"/>
    <property type="project" value="InterPro"/>
</dbReference>